<evidence type="ECO:0000256" key="5">
    <source>
        <dbReference type="ARBA" id="ARBA00023004"/>
    </source>
</evidence>
<keyword evidence="9" id="KW-1185">Reference proteome</keyword>
<gene>
    <name evidence="8" type="ORF">PHATRDRAFT_51757</name>
</gene>
<dbReference type="PRINTS" id="PR00463">
    <property type="entry name" value="EP450I"/>
</dbReference>
<dbReference type="PaxDb" id="2850-Phatr51757"/>
<keyword evidence="5 6" id="KW-0408">Iron</keyword>
<evidence type="ECO:0000256" key="1">
    <source>
        <dbReference type="ARBA" id="ARBA00001971"/>
    </source>
</evidence>
<comment type="similarity">
    <text evidence="2 7">Belongs to the cytochrome P450 family.</text>
</comment>
<dbReference type="InterPro" id="IPR036396">
    <property type="entry name" value="Cyt_P450_sf"/>
</dbReference>
<dbReference type="InterPro" id="IPR002401">
    <property type="entry name" value="Cyt_P450_E_grp-I"/>
</dbReference>
<keyword evidence="6 7" id="KW-0349">Heme</keyword>
<dbReference type="AlphaFoldDB" id="B7FW67"/>
<dbReference type="PROSITE" id="PS00086">
    <property type="entry name" value="CYTOCHROME_P450"/>
    <property type="match status" value="1"/>
</dbReference>
<dbReference type="GO" id="GO:0016125">
    <property type="term" value="P:sterol metabolic process"/>
    <property type="evidence" value="ECO:0007669"/>
    <property type="project" value="TreeGrafter"/>
</dbReference>
<dbReference type="Gene3D" id="1.10.630.10">
    <property type="entry name" value="Cytochrome P450"/>
    <property type="match status" value="1"/>
</dbReference>
<dbReference type="InterPro" id="IPR017972">
    <property type="entry name" value="Cyt_P450_CS"/>
</dbReference>
<sequence length="528" mass="58733">MSLSKQRIPKEDIPVPLRQWNTFHWELNILSAVALYGVYEFVIPATHRTLAHVVLGLLALDATRYYYSRGTLAGVPYTLPLVTILAMLARPVRFWTELAHIALQSVDGLCANQLVGNFMVFVTDPALCREIMTGEADYGIYAHPNAMWLFGEKNLIYIASEPHKAIRAILTPALFSKNALGLYAMHQERVVRQYLAKFVEICQQPGKDAHIDALVSFRTMAAASSQEAFLGPYLNDDLRHHLEQDIVTFTMGFLSFPFPYLGGLRRAIQAKNRIEATVHDVIPKARAWVQAGNEPRCLLEFWSLAIQNAAKEQNVSAQDVPGCQDDDVARTVLDFLFAAQDATNSALTYSLDVLGGHRNVLQSMRNEVDAECGDGPIHAKAHAADSLVYVAKVANQMLHHKPPVPMIPHICKRNVTLAGHALKKGTVVIPSITYSARVGGGSLEFNPLRDDADAQFVKTVTFGAGQHKCPGRKYAESLLNVFMAVLAQEYDFERVADQRPGVDDFIYFPTVFPTDTRFVIQKRVKATE</sequence>
<dbReference type="GO" id="GO:0016705">
    <property type="term" value="F:oxidoreductase activity, acting on paired donors, with incorporation or reduction of molecular oxygen"/>
    <property type="evidence" value="ECO:0007669"/>
    <property type="project" value="InterPro"/>
</dbReference>
<dbReference type="HOGENOM" id="CLU_487903_0_0_1"/>
<dbReference type="PANTHER" id="PTHR24286:SF228">
    <property type="entry name" value="C-22 STEROL DESATURASE ERG5"/>
    <property type="match status" value="1"/>
</dbReference>
<evidence type="ECO:0000313" key="8">
    <source>
        <dbReference type="EMBL" id="EEC49528.1"/>
    </source>
</evidence>
<evidence type="ECO:0000256" key="2">
    <source>
        <dbReference type="ARBA" id="ARBA00010617"/>
    </source>
</evidence>
<dbReference type="STRING" id="556484.B7FW67"/>
<feature type="binding site" description="axial binding residue" evidence="6">
    <location>
        <position position="469"/>
    </location>
    <ligand>
        <name>heme</name>
        <dbReference type="ChEBI" id="CHEBI:30413"/>
    </ligand>
    <ligandPart>
        <name>Fe</name>
        <dbReference type="ChEBI" id="CHEBI:18248"/>
    </ligandPart>
</feature>
<reference evidence="8 9" key="1">
    <citation type="journal article" date="2008" name="Nature">
        <title>The Phaeodactylum genome reveals the evolutionary history of diatom genomes.</title>
        <authorList>
            <person name="Bowler C."/>
            <person name="Allen A.E."/>
            <person name="Badger J.H."/>
            <person name="Grimwood J."/>
            <person name="Jabbari K."/>
            <person name="Kuo A."/>
            <person name="Maheswari U."/>
            <person name="Martens C."/>
            <person name="Maumus F."/>
            <person name="Otillar R.P."/>
            <person name="Rayko E."/>
            <person name="Salamov A."/>
            <person name="Vandepoele K."/>
            <person name="Beszteri B."/>
            <person name="Gruber A."/>
            <person name="Heijde M."/>
            <person name="Katinka M."/>
            <person name="Mock T."/>
            <person name="Valentin K."/>
            <person name="Verret F."/>
            <person name="Berges J.A."/>
            <person name="Brownlee C."/>
            <person name="Cadoret J.P."/>
            <person name="Chiovitti A."/>
            <person name="Choi C.J."/>
            <person name="Coesel S."/>
            <person name="De Martino A."/>
            <person name="Detter J.C."/>
            <person name="Durkin C."/>
            <person name="Falciatore A."/>
            <person name="Fournet J."/>
            <person name="Haruta M."/>
            <person name="Huysman M.J."/>
            <person name="Jenkins B.D."/>
            <person name="Jiroutova K."/>
            <person name="Jorgensen R.E."/>
            <person name="Joubert Y."/>
            <person name="Kaplan A."/>
            <person name="Kroger N."/>
            <person name="Kroth P.G."/>
            <person name="La Roche J."/>
            <person name="Lindquist E."/>
            <person name="Lommer M."/>
            <person name="Martin-Jezequel V."/>
            <person name="Lopez P.J."/>
            <person name="Lucas S."/>
            <person name="Mangogna M."/>
            <person name="McGinnis K."/>
            <person name="Medlin L.K."/>
            <person name="Montsant A."/>
            <person name="Oudot-Le Secq M.P."/>
            <person name="Napoli C."/>
            <person name="Obornik M."/>
            <person name="Parker M.S."/>
            <person name="Petit J.L."/>
            <person name="Porcel B.M."/>
            <person name="Poulsen N."/>
            <person name="Robison M."/>
            <person name="Rychlewski L."/>
            <person name="Rynearson T.A."/>
            <person name="Schmutz J."/>
            <person name="Shapiro H."/>
            <person name="Siaut M."/>
            <person name="Stanley M."/>
            <person name="Sussman M.R."/>
            <person name="Taylor A.R."/>
            <person name="Vardi A."/>
            <person name="von Dassow P."/>
            <person name="Vyverman W."/>
            <person name="Willis A."/>
            <person name="Wyrwicz L.S."/>
            <person name="Rokhsar D.S."/>
            <person name="Weissenbach J."/>
            <person name="Armbrust E.V."/>
            <person name="Green B.R."/>
            <person name="Van de Peer Y."/>
            <person name="Grigoriev I.V."/>
        </authorList>
    </citation>
    <scope>NUCLEOTIDE SEQUENCE [LARGE SCALE GENOMIC DNA]</scope>
    <source>
        <strain evidence="8 9">CCAP 1055/1</strain>
    </source>
</reference>
<evidence type="ECO:0000256" key="4">
    <source>
        <dbReference type="ARBA" id="ARBA00023002"/>
    </source>
</evidence>
<dbReference type="GO" id="GO:0020037">
    <property type="term" value="F:heme binding"/>
    <property type="evidence" value="ECO:0007669"/>
    <property type="project" value="InterPro"/>
</dbReference>
<dbReference type="eggNOG" id="KOG0157">
    <property type="taxonomic scope" value="Eukaryota"/>
</dbReference>
<dbReference type="PANTHER" id="PTHR24286">
    <property type="entry name" value="CYTOCHROME P450 26"/>
    <property type="match status" value="1"/>
</dbReference>
<dbReference type="Proteomes" id="UP000000759">
    <property type="component" value="Chromosome 5"/>
</dbReference>
<keyword evidence="3 6" id="KW-0479">Metal-binding</keyword>
<dbReference type="EMBL" id="CM000608">
    <property type="protein sequence ID" value="EEC49528.1"/>
    <property type="molecule type" value="Genomic_DNA"/>
</dbReference>
<dbReference type="Pfam" id="PF00067">
    <property type="entry name" value="p450"/>
    <property type="match status" value="1"/>
</dbReference>
<accession>B7FW67</accession>
<dbReference type="RefSeq" id="XP_002178830.1">
    <property type="nucleotide sequence ID" value="XM_002178794.1"/>
</dbReference>
<evidence type="ECO:0000313" key="9">
    <source>
        <dbReference type="Proteomes" id="UP000000759"/>
    </source>
</evidence>
<dbReference type="OrthoDB" id="1372046at2759"/>
<organism evidence="8 9">
    <name type="scientific">Phaeodactylum tricornutum (strain CCAP 1055/1)</name>
    <dbReference type="NCBI Taxonomy" id="556484"/>
    <lineage>
        <taxon>Eukaryota</taxon>
        <taxon>Sar</taxon>
        <taxon>Stramenopiles</taxon>
        <taxon>Ochrophyta</taxon>
        <taxon>Bacillariophyta</taxon>
        <taxon>Bacillariophyceae</taxon>
        <taxon>Bacillariophycidae</taxon>
        <taxon>Naviculales</taxon>
        <taxon>Phaeodactylaceae</taxon>
        <taxon>Phaeodactylum</taxon>
    </lineage>
</organism>
<evidence type="ECO:0000256" key="7">
    <source>
        <dbReference type="RuleBase" id="RU000461"/>
    </source>
</evidence>
<keyword evidence="7" id="KW-0503">Monooxygenase</keyword>
<dbReference type="InterPro" id="IPR001128">
    <property type="entry name" value="Cyt_P450"/>
</dbReference>
<keyword evidence="4 7" id="KW-0560">Oxidoreductase</keyword>
<dbReference type="GeneID" id="7199840"/>
<evidence type="ECO:0000256" key="3">
    <source>
        <dbReference type="ARBA" id="ARBA00022723"/>
    </source>
</evidence>
<dbReference type="GO" id="GO:0005506">
    <property type="term" value="F:iron ion binding"/>
    <property type="evidence" value="ECO:0007669"/>
    <property type="project" value="InterPro"/>
</dbReference>
<dbReference type="InParanoid" id="B7FW67"/>
<name>B7FW67_PHATC</name>
<dbReference type="KEGG" id="pti:PHATRDRAFT_51757"/>
<protein>
    <submittedName>
        <fullName evidence="8">Cytochrome P450</fullName>
        <ecNumber evidence="8">1.14.-.-</ecNumber>
    </submittedName>
</protein>
<evidence type="ECO:0000256" key="6">
    <source>
        <dbReference type="PIRSR" id="PIRSR602401-1"/>
    </source>
</evidence>
<dbReference type="SUPFAM" id="SSF48264">
    <property type="entry name" value="Cytochrome P450"/>
    <property type="match status" value="1"/>
</dbReference>
<dbReference type="EC" id="1.14.-.-" evidence="8"/>
<comment type="cofactor">
    <cofactor evidence="1 6">
        <name>heme</name>
        <dbReference type="ChEBI" id="CHEBI:30413"/>
    </cofactor>
</comment>
<dbReference type="GO" id="GO:0004497">
    <property type="term" value="F:monooxygenase activity"/>
    <property type="evidence" value="ECO:0007669"/>
    <property type="project" value="UniProtKB-KW"/>
</dbReference>
<reference evidence="9" key="2">
    <citation type="submission" date="2008-08" db="EMBL/GenBank/DDBJ databases">
        <authorList>
            <consortium name="Diatom Consortium"/>
            <person name="Grigoriev I."/>
            <person name="Grimwood J."/>
            <person name="Kuo A."/>
            <person name="Otillar R.P."/>
            <person name="Salamov A."/>
            <person name="Detter J.C."/>
            <person name="Lindquist E."/>
            <person name="Shapiro H."/>
            <person name="Lucas S."/>
            <person name="Glavina del Rio T."/>
            <person name="Pitluck S."/>
            <person name="Rokhsar D."/>
            <person name="Bowler C."/>
        </authorList>
    </citation>
    <scope>GENOME REANNOTATION</scope>
    <source>
        <strain evidence="9">CCAP 1055/1</strain>
    </source>
</reference>
<proteinExistence type="inferred from homology"/>